<feature type="region of interest" description="Disordered" evidence="1">
    <location>
        <begin position="194"/>
        <end position="275"/>
    </location>
</feature>
<sequence>MDPYEIADGDVLFREVMGELSSLEPQDKIKTLRRRIIQHTSEHKENASLLHSLMRAWTDIDGESLQSFFRSFLHGEFLMQTYDSAHAALLADRAVIFTIKQRWPEWDWTLPDAKTPDRWSTRLLNDLRYIALRLDDWEAVMTCLAWHVDRRCDDRRGRQGVSRTRKLMPMDCRSFLERTNDMGRPSLWSLDLSNATEQESSEMSPEQARRQSQGLRDVSSLVGGDWRSGRTSGVSAVEAGDESVESAEWRIEEEEAAATPEPARKKTRRTQPTQNTLLRDLERVADGLRRAEREAHQALLSAPSTTPAELENLVRLMRNHENARRNRRLHDDFRAQANFDGLI</sequence>
<feature type="compositionally biased region" description="Acidic residues" evidence="1">
    <location>
        <begin position="239"/>
        <end position="256"/>
    </location>
</feature>
<organism evidence="2 3">
    <name type="scientific">Pseudocercospora eumusae</name>
    <dbReference type="NCBI Taxonomy" id="321146"/>
    <lineage>
        <taxon>Eukaryota</taxon>
        <taxon>Fungi</taxon>
        <taxon>Dikarya</taxon>
        <taxon>Ascomycota</taxon>
        <taxon>Pezizomycotina</taxon>
        <taxon>Dothideomycetes</taxon>
        <taxon>Dothideomycetidae</taxon>
        <taxon>Mycosphaerellales</taxon>
        <taxon>Mycosphaerellaceae</taxon>
        <taxon>Pseudocercospora</taxon>
    </lineage>
</organism>
<dbReference type="EMBL" id="LFZN01000195">
    <property type="protein sequence ID" value="KXS95879.1"/>
    <property type="molecule type" value="Genomic_DNA"/>
</dbReference>
<gene>
    <name evidence="2" type="ORF">AC578_9954</name>
</gene>
<accession>A0A139H0F8</accession>
<comment type="caution">
    <text evidence="2">The sequence shown here is derived from an EMBL/GenBank/DDBJ whole genome shotgun (WGS) entry which is preliminary data.</text>
</comment>
<keyword evidence="3" id="KW-1185">Reference proteome</keyword>
<dbReference type="AlphaFoldDB" id="A0A139H0F8"/>
<feature type="compositionally biased region" description="Polar residues" evidence="1">
    <location>
        <begin position="194"/>
        <end position="214"/>
    </location>
</feature>
<protein>
    <submittedName>
        <fullName evidence="2">Uncharacterized protein</fullName>
    </submittedName>
</protein>
<dbReference type="Proteomes" id="UP000070133">
    <property type="component" value="Unassembled WGS sequence"/>
</dbReference>
<evidence type="ECO:0000313" key="3">
    <source>
        <dbReference type="Proteomes" id="UP000070133"/>
    </source>
</evidence>
<name>A0A139H0F8_9PEZI</name>
<evidence type="ECO:0000256" key="1">
    <source>
        <dbReference type="SAM" id="MobiDB-lite"/>
    </source>
</evidence>
<proteinExistence type="predicted"/>
<evidence type="ECO:0000313" key="2">
    <source>
        <dbReference type="EMBL" id="KXS95879.1"/>
    </source>
</evidence>
<reference evidence="2 3" key="1">
    <citation type="submission" date="2015-07" db="EMBL/GenBank/DDBJ databases">
        <title>Comparative genomics of the Sigatoka disease complex on banana suggests a link between parallel evolutionary changes in Pseudocercospora fijiensis and Pseudocercospora eumusae and increased virulence on the banana host.</title>
        <authorList>
            <person name="Chang T.-C."/>
            <person name="Salvucci A."/>
            <person name="Crous P.W."/>
            <person name="Stergiopoulos I."/>
        </authorList>
    </citation>
    <scope>NUCLEOTIDE SEQUENCE [LARGE SCALE GENOMIC DNA]</scope>
    <source>
        <strain evidence="2 3">CBS 114824</strain>
    </source>
</reference>